<dbReference type="CDD" id="cd02503">
    <property type="entry name" value="MobA"/>
    <property type="match status" value="1"/>
</dbReference>
<dbReference type="InterPro" id="IPR025877">
    <property type="entry name" value="MobA-like_NTP_Trfase"/>
</dbReference>
<feature type="domain" description="MobA-like NTP transferase" evidence="9">
    <location>
        <begin position="6"/>
        <end position="167"/>
    </location>
</feature>
<dbReference type="SUPFAM" id="SSF53448">
    <property type="entry name" value="Nucleotide-diphospho-sugar transferases"/>
    <property type="match status" value="1"/>
</dbReference>
<comment type="subcellular location">
    <subcellularLocation>
        <location evidence="8">Cytoplasm</location>
    </subcellularLocation>
</comment>
<dbReference type="PANTHER" id="PTHR19136">
    <property type="entry name" value="MOLYBDENUM COFACTOR GUANYLYLTRANSFERASE"/>
    <property type="match status" value="1"/>
</dbReference>
<feature type="binding site" evidence="8">
    <location>
        <begin position="9"/>
        <end position="11"/>
    </location>
    <ligand>
        <name>GTP</name>
        <dbReference type="ChEBI" id="CHEBI:37565"/>
    </ligand>
</feature>
<comment type="domain">
    <text evidence="8">The N-terminal domain determines nucleotide recognition and specific binding, while the C-terminal domain determines the specific binding to the target protein.</text>
</comment>
<evidence type="ECO:0000256" key="7">
    <source>
        <dbReference type="ARBA" id="ARBA00023150"/>
    </source>
</evidence>
<gene>
    <name evidence="8" type="primary">mobA</name>
    <name evidence="10" type="ORF">J6595_21850</name>
</gene>
<evidence type="ECO:0000256" key="1">
    <source>
        <dbReference type="ARBA" id="ARBA00022490"/>
    </source>
</evidence>
<feature type="binding site" evidence="8">
    <location>
        <position position="68"/>
    </location>
    <ligand>
        <name>GTP</name>
        <dbReference type="ChEBI" id="CHEBI:37565"/>
    </ligand>
</feature>
<dbReference type="Pfam" id="PF12804">
    <property type="entry name" value="NTP_transf_3"/>
    <property type="match status" value="1"/>
</dbReference>
<sequence>MMRPAGLILAGGRGSRMRGTVPKPLIALAGRPLIAHVIERIGARTSSIILAAPRGAGYERFAHPLAPDLRPGLPGPLAGIEAGLAAIATPGPHGAETPRHCLVVPGDTPFLPRDLLERLSPHLGERPVVAAFAGRLQPATGLWPLSRLPDLSRWLDEGKPLAIRAFLESSGFAAVEIEPTATSPGSDPFFNVNTPDDLSVAETFLQLKSES</sequence>
<dbReference type="HAMAP" id="MF_00316">
    <property type="entry name" value="MobA"/>
    <property type="match status" value="1"/>
</dbReference>
<keyword evidence="7 8" id="KW-0501">Molybdenum cofactor biosynthesis</keyword>
<comment type="function">
    <text evidence="8">Transfers a GMP moiety from GTP to Mo-molybdopterin (Mo-MPT) cofactor (Moco or molybdenum cofactor) to form Mo-molybdopterin guanine dinucleotide (Mo-MGD) cofactor.</text>
</comment>
<keyword evidence="4 8" id="KW-0547">Nucleotide-binding</keyword>
<keyword evidence="5 8" id="KW-0460">Magnesium</keyword>
<evidence type="ECO:0000259" key="9">
    <source>
        <dbReference type="Pfam" id="PF12804"/>
    </source>
</evidence>
<dbReference type="EC" id="2.7.7.77" evidence="8"/>
<keyword evidence="6 8" id="KW-0342">GTP-binding</keyword>
<evidence type="ECO:0000256" key="6">
    <source>
        <dbReference type="ARBA" id="ARBA00023134"/>
    </source>
</evidence>
<reference evidence="10 11" key="1">
    <citation type="submission" date="2021-04" db="EMBL/GenBank/DDBJ databases">
        <title>Whole genome sequence of Jiella sp. KSK16Y-1.</title>
        <authorList>
            <person name="Tuo L."/>
        </authorList>
    </citation>
    <scope>NUCLEOTIDE SEQUENCE [LARGE SCALE GENOMIC DNA]</scope>
    <source>
        <strain evidence="10 11">KSK16Y-1</strain>
    </source>
</reference>
<keyword evidence="10" id="KW-0548">Nucleotidyltransferase</keyword>
<proteinExistence type="inferred from homology"/>
<feature type="binding site" evidence="8">
    <location>
        <position position="107"/>
    </location>
    <ligand>
        <name>Mg(2+)</name>
        <dbReference type="ChEBI" id="CHEBI:18420"/>
    </ligand>
</feature>
<comment type="cofactor">
    <cofactor evidence="8">
        <name>Mg(2+)</name>
        <dbReference type="ChEBI" id="CHEBI:18420"/>
    </cofactor>
</comment>
<comment type="similarity">
    <text evidence="8">Belongs to the MobA family.</text>
</comment>
<keyword evidence="11" id="KW-1185">Reference proteome</keyword>
<name>A0ABS4BNB7_9HYPH</name>
<evidence type="ECO:0000256" key="2">
    <source>
        <dbReference type="ARBA" id="ARBA00022679"/>
    </source>
</evidence>
<feature type="binding site" evidence="8">
    <location>
        <position position="107"/>
    </location>
    <ligand>
        <name>GTP</name>
        <dbReference type="ChEBI" id="CHEBI:37565"/>
    </ligand>
</feature>
<organism evidence="10 11">
    <name type="scientific">Jiella mangrovi</name>
    <dbReference type="NCBI Taxonomy" id="2821407"/>
    <lineage>
        <taxon>Bacteria</taxon>
        <taxon>Pseudomonadati</taxon>
        <taxon>Pseudomonadota</taxon>
        <taxon>Alphaproteobacteria</taxon>
        <taxon>Hyphomicrobiales</taxon>
        <taxon>Aurantimonadaceae</taxon>
        <taxon>Jiella</taxon>
    </lineage>
</organism>
<dbReference type="InterPro" id="IPR029044">
    <property type="entry name" value="Nucleotide-diphossugar_trans"/>
</dbReference>
<accession>A0ABS4BNB7</accession>
<comment type="caution">
    <text evidence="10">The sequence shown here is derived from an EMBL/GenBank/DDBJ whole genome shotgun (WGS) entry which is preliminary data.</text>
</comment>
<evidence type="ECO:0000256" key="5">
    <source>
        <dbReference type="ARBA" id="ARBA00022842"/>
    </source>
</evidence>
<evidence type="ECO:0000256" key="4">
    <source>
        <dbReference type="ARBA" id="ARBA00022741"/>
    </source>
</evidence>
<dbReference type="EMBL" id="JAGJCF010000028">
    <property type="protein sequence ID" value="MBP0618233.1"/>
    <property type="molecule type" value="Genomic_DNA"/>
</dbReference>
<evidence type="ECO:0000256" key="3">
    <source>
        <dbReference type="ARBA" id="ARBA00022723"/>
    </source>
</evidence>
<comment type="caution">
    <text evidence="8">Lacks conserved residue(s) required for the propagation of feature annotation.</text>
</comment>
<dbReference type="Gene3D" id="3.90.550.10">
    <property type="entry name" value="Spore Coat Polysaccharide Biosynthesis Protein SpsA, Chain A"/>
    <property type="match status" value="1"/>
</dbReference>
<evidence type="ECO:0000313" key="11">
    <source>
        <dbReference type="Proteomes" id="UP000678276"/>
    </source>
</evidence>
<keyword evidence="2 8" id="KW-0808">Transferase</keyword>
<dbReference type="PANTHER" id="PTHR19136:SF81">
    <property type="entry name" value="MOLYBDENUM COFACTOR GUANYLYLTRANSFERASE"/>
    <property type="match status" value="1"/>
</dbReference>
<evidence type="ECO:0000256" key="8">
    <source>
        <dbReference type="HAMAP-Rule" id="MF_00316"/>
    </source>
</evidence>
<keyword evidence="3 8" id="KW-0479">Metal-binding</keyword>
<evidence type="ECO:0000313" key="10">
    <source>
        <dbReference type="EMBL" id="MBP0618233.1"/>
    </source>
</evidence>
<dbReference type="InterPro" id="IPR013482">
    <property type="entry name" value="Molybde_CF_guanTrfase"/>
</dbReference>
<dbReference type="GO" id="GO:0016779">
    <property type="term" value="F:nucleotidyltransferase activity"/>
    <property type="evidence" value="ECO:0007669"/>
    <property type="project" value="UniProtKB-KW"/>
</dbReference>
<comment type="subunit">
    <text evidence="8">Monomer.</text>
</comment>
<dbReference type="Proteomes" id="UP000678276">
    <property type="component" value="Unassembled WGS sequence"/>
</dbReference>
<keyword evidence="1 8" id="KW-0963">Cytoplasm</keyword>
<feature type="binding site" evidence="8">
    <location>
        <position position="23"/>
    </location>
    <ligand>
        <name>GTP</name>
        <dbReference type="ChEBI" id="CHEBI:37565"/>
    </ligand>
</feature>
<protein>
    <recommendedName>
        <fullName evidence="8">Molybdenum cofactor guanylyltransferase</fullName>
        <shortName evidence="8">MoCo guanylyltransferase</shortName>
        <ecNumber evidence="8">2.7.7.77</ecNumber>
    </recommendedName>
    <alternativeName>
        <fullName evidence="8">GTP:molybdopterin guanylyltransferase</fullName>
    </alternativeName>
    <alternativeName>
        <fullName evidence="8">Mo-MPT guanylyltransferase</fullName>
    </alternativeName>
    <alternativeName>
        <fullName evidence="8">Molybdopterin guanylyltransferase</fullName>
    </alternativeName>
    <alternativeName>
        <fullName evidence="8">Molybdopterin-guanine dinucleotide synthase</fullName>
        <shortName evidence="8">MGD synthase</shortName>
    </alternativeName>
</protein>
<comment type="catalytic activity">
    <reaction evidence="8">
        <text>Mo-molybdopterin + GTP + H(+) = Mo-molybdopterin guanine dinucleotide + diphosphate</text>
        <dbReference type="Rhea" id="RHEA:34243"/>
        <dbReference type="ChEBI" id="CHEBI:15378"/>
        <dbReference type="ChEBI" id="CHEBI:33019"/>
        <dbReference type="ChEBI" id="CHEBI:37565"/>
        <dbReference type="ChEBI" id="CHEBI:71302"/>
        <dbReference type="ChEBI" id="CHEBI:71310"/>
        <dbReference type="EC" id="2.7.7.77"/>
    </reaction>
</comment>